<dbReference type="Proteomes" id="UP000290289">
    <property type="component" value="Chromosome 16"/>
</dbReference>
<protein>
    <recommendedName>
        <fullName evidence="1">DUF1664 domain-containing protein</fullName>
    </recommendedName>
</protein>
<dbReference type="PANTHER" id="PTHR46667">
    <property type="entry name" value="OS05G0182700 PROTEIN"/>
    <property type="match status" value="1"/>
</dbReference>
<dbReference type="Pfam" id="PF07889">
    <property type="entry name" value="DUF1664"/>
    <property type="match status" value="1"/>
</dbReference>
<proteinExistence type="predicted"/>
<name>A0A498HL37_MALDO</name>
<reference evidence="2 3" key="1">
    <citation type="submission" date="2018-10" db="EMBL/GenBank/DDBJ databases">
        <title>A high-quality apple genome assembly.</title>
        <authorList>
            <person name="Hu J."/>
        </authorList>
    </citation>
    <scope>NUCLEOTIDE SEQUENCE [LARGE SCALE GENOMIC DNA]</scope>
    <source>
        <strain evidence="3">cv. HFTH1</strain>
        <tissue evidence="2">Young leaf</tissue>
    </source>
</reference>
<evidence type="ECO:0000259" key="1">
    <source>
        <dbReference type="Pfam" id="PF07889"/>
    </source>
</evidence>
<accession>A0A498HL37</accession>
<evidence type="ECO:0000313" key="3">
    <source>
        <dbReference type="Proteomes" id="UP000290289"/>
    </source>
</evidence>
<dbReference type="InterPro" id="IPR012458">
    <property type="entry name" value="DUF1664"/>
</dbReference>
<dbReference type="AlphaFoldDB" id="A0A498HL37"/>
<dbReference type="EMBL" id="RDQH01000342">
    <property type="protein sequence ID" value="RXH69881.1"/>
    <property type="molecule type" value="Genomic_DNA"/>
</dbReference>
<keyword evidence="3" id="KW-1185">Reference proteome</keyword>
<organism evidence="2 3">
    <name type="scientific">Malus domestica</name>
    <name type="common">Apple</name>
    <name type="synonym">Pyrus malus</name>
    <dbReference type="NCBI Taxonomy" id="3750"/>
    <lineage>
        <taxon>Eukaryota</taxon>
        <taxon>Viridiplantae</taxon>
        <taxon>Streptophyta</taxon>
        <taxon>Embryophyta</taxon>
        <taxon>Tracheophyta</taxon>
        <taxon>Spermatophyta</taxon>
        <taxon>Magnoliopsida</taxon>
        <taxon>eudicotyledons</taxon>
        <taxon>Gunneridae</taxon>
        <taxon>Pentapetalae</taxon>
        <taxon>rosids</taxon>
        <taxon>fabids</taxon>
        <taxon>Rosales</taxon>
        <taxon>Rosaceae</taxon>
        <taxon>Amygdaloideae</taxon>
        <taxon>Maleae</taxon>
        <taxon>Malus</taxon>
    </lineage>
</organism>
<dbReference type="Gene3D" id="1.20.1480.30">
    <property type="entry name" value="Designed four-helix bundle protein"/>
    <property type="match status" value="1"/>
</dbReference>
<evidence type="ECO:0000313" key="2">
    <source>
        <dbReference type="EMBL" id="RXH69881.1"/>
    </source>
</evidence>
<dbReference type="PANTHER" id="PTHR46667:SF6">
    <property type="entry name" value="OS01G0185100 PROTEIN"/>
    <property type="match status" value="1"/>
</dbReference>
<sequence length="305" mass="33162">MAMQSGIGFSKILILAGAGYTSTILLKNGKLSDLLGELQSLLNGSGEHTEGDYDSLTAQISRLTAEIRQIGSSRGGSTVFVNGNGSQIGNMTSLIMPAATLGAVGYGYMWWKGLKLSDIMYVTKRGMATAVENLTKNLDNVKEAVAKAKKHLTQRIQHVDDKMAEQNELSRSIKEDVAGVQHSLTDIDYDLSRLQSMVSGLDHKIGSLEHKQDLANLGVIYLVNFVDGKKVEMPKTLQKQLENSGKSRGRLLTYSDTSGLMGLKEIADSLSETLNPSTDAIVKDDIETTGEYRKNNLIRSVSTRC</sequence>
<gene>
    <name evidence="2" type="ORF">DVH24_007137</name>
</gene>
<comment type="caution">
    <text evidence="2">The sequence shown here is derived from an EMBL/GenBank/DDBJ whole genome shotgun (WGS) entry which is preliminary data.</text>
</comment>
<feature type="domain" description="DUF1664" evidence="1">
    <location>
        <begin position="89"/>
        <end position="212"/>
    </location>
</feature>
<dbReference type="STRING" id="3750.A0A498HL37"/>